<name>A0AAV4Y7K4_CAEEX</name>
<dbReference type="AlphaFoldDB" id="A0AAV4Y7K4"/>
<accession>A0AAV4Y7K4</accession>
<gene>
    <name evidence="1" type="ORF">CEXT_125031</name>
</gene>
<proteinExistence type="predicted"/>
<dbReference type="EMBL" id="BPLR01018935">
    <property type="protein sequence ID" value="GIZ03343.1"/>
    <property type="molecule type" value="Genomic_DNA"/>
</dbReference>
<evidence type="ECO:0000313" key="2">
    <source>
        <dbReference type="Proteomes" id="UP001054945"/>
    </source>
</evidence>
<comment type="caution">
    <text evidence="1">The sequence shown here is derived from an EMBL/GenBank/DDBJ whole genome shotgun (WGS) entry which is preliminary data.</text>
</comment>
<organism evidence="1 2">
    <name type="scientific">Caerostris extrusa</name>
    <name type="common">Bark spider</name>
    <name type="synonym">Caerostris bankana</name>
    <dbReference type="NCBI Taxonomy" id="172846"/>
    <lineage>
        <taxon>Eukaryota</taxon>
        <taxon>Metazoa</taxon>
        <taxon>Ecdysozoa</taxon>
        <taxon>Arthropoda</taxon>
        <taxon>Chelicerata</taxon>
        <taxon>Arachnida</taxon>
        <taxon>Araneae</taxon>
        <taxon>Araneomorphae</taxon>
        <taxon>Entelegynae</taxon>
        <taxon>Araneoidea</taxon>
        <taxon>Araneidae</taxon>
        <taxon>Caerostris</taxon>
    </lineage>
</organism>
<reference evidence="1 2" key="1">
    <citation type="submission" date="2021-06" db="EMBL/GenBank/DDBJ databases">
        <title>Caerostris extrusa draft genome.</title>
        <authorList>
            <person name="Kono N."/>
            <person name="Arakawa K."/>
        </authorList>
    </citation>
    <scope>NUCLEOTIDE SEQUENCE [LARGE SCALE GENOMIC DNA]</scope>
</reference>
<evidence type="ECO:0000313" key="1">
    <source>
        <dbReference type="EMBL" id="GIZ03343.1"/>
    </source>
</evidence>
<protein>
    <submittedName>
        <fullName evidence="1">Uncharacterized protein</fullName>
    </submittedName>
</protein>
<dbReference type="Proteomes" id="UP001054945">
    <property type="component" value="Unassembled WGS sequence"/>
</dbReference>
<keyword evidence="2" id="KW-1185">Reference proteome</keyword>
<sequence length="96" mass="10990">MSSPRKPIPFLEEFGREDIKGPTAREAGAKWLDSAGYLIVDISSRCYQIYGVIIRMLVRGYIDKFLILLVIDSARRESEVSRSIFALLPDNWLLEL</sequence>